<dbReference type="SMART" id="SM00382">
    <property type="entry name" value="AAA"/>
    <property type="match status" value="1"/>
</dbReference>
<evidence type="ECO:0000259" key="4">
    <source>
        <dbReference type="SMART" id="SM00382"/>
    </source>
</evidence>
<accession>A0A1F4VI99</accession>
<dbReference type="InterPro" id="IPR027417">
    <property type="entry name" value="P-loop_NTPase"/>
</dbReference>
<evidence type="ECO:0000313" key="6">
    <source>
        <dbReference type="Proteomes" id="UP000177763"/>
    </source>
</evidence>
<dbReference type="InterPro" id="IPR020568">
    <property type="entry name" value="Ribosomal_Su5_D2-typ_SF"/>
</dbReference>
<dbReference type="PRINTS" id="PR01657">
    <property type="entry name" value="MCMFAMILY"/>
</dbReference>
<dbReference type="Pfam" id="PF13335">
    <property type="entry name" value="Mg_chelatase_C"/>
    <property type="match status" value="1"/>
</dbReference>
<dbReference type="InterPro" id="IPR045006">
    <property type="entry name" value="CHLI-like"/>
</dbReference>
<dbReference type="STRING" id="1802630.A3H26_00915"/>
<dbReference type="SUPFAM" id="SSF54211">
    <property type="entry name" value="Ribosomal protein S5 domain 2-like"/>
    <property type="match status" value="1"/>
</dbReference>
<evidence type="ECO:0000313" key="5">
    <source>
        <dbReference type="EMBL" id="OGC56483.1"/>
    </source>
</evidence>
<dbReference type="GO" id="GO:0003677">
    <property type="term" value="F:DNA binding"/>
    <property type="evidence" value="ECO:0007669"/>
    <property type="project" value="InterPro"/>
</dbReference>
<dbReference type="InterPro" id="IPR004482">
    <property type="entry name" value="Mg_chelat-rel"/>
</dbReference>
<dbReference type="PANTHER" id="PTHR32039">
    <property type="entry name" value="MAGNESIUM-CHELATASE SUBUNIT CHLI"/>
    <property type="match status" value="1"/>
</dbReference>
<evidence type="ECO:0000256" key="2">
    <source>
        <dbReference type="ARBA" id="ARBA00022741"/>
    </source>
</evidence>
<name>A0A1F4VI99_UNCKA</name>
<dbReference type="PANTHER" id="PTHR32039:SF7">
    <property type="entry name" value="COMPETENCE PROTEIN COMM"/>
    <property type="match status" value="1"/>
</dbReference>
<gene>
    <name evidence="5" type="ORF">A3H26_00915</name>
</gene>
<dbReference type="GO" id="GO:0005524">
    <property type="term" value="F:ATP binding"/>
    <property type="evidence" value="ECO:0007669"/>
    <property type="project" value="UniProtKB-KW"/>
</dbReference>
<dbReference type="InterPro" id="IPR003593">
    <property type="entry name" value="AAA+_ATPase"/>
</dbReference>
<keyword evidence="3" id="KW-0067">ATP-binding</keyword>
<dbReference type="Gene3D" id="3.40.50.300">
    <property type="entry name" value="P-loop containing nucleotide triphosphate hydrolases"/>
    <property type="match status" value="1"/>
</dbReference>
<comment type="similarity">
    <text evidence="1">Belongs to the Mg-chelatase subunits D/I family. ComM subfamily.</text>
</comment>
<dbReference type="AlphaFoldDB" id="A0A1F4VI99"/>
<proteinExistence type="inferred from homology"/>
<comment type="caution">
    <text evidence="5">The sequence shown here is derived from an EMBL/GenBank/DDBJ whole genome shotgun (WGS) entry which is preliminary data.</text>
</comment>
<organism evidence="5 6">
    <name type="scientific">candidate division WWE3 bacterium RIFCSPLOWO2_12_FULL_36_10</name>
    <dbReference type="NCBI Taxonomy" id="1802630"/>
    <lineage>
        <taxon>Bacteria</taxon>
        <taxon>Katanobacteria</taxon>
    </lineage>
</organism>
<dbReference type="InterPro" id="IPR025158">
    <property type="entry name" value="Mg_chelat-rel_C"/>
</dbReference>
<reference evidence="5 6" key="1">
    <citation type="journal article" date="2016" name="Nat. Commun.">
        <title>Thousands of microbial genomes shed light on interconnected biogeochemical processes in an aquifer system.</title>
        <authorList>
            <person name="Anantharaman K."/>
            <person name="Brown C.T."/>
            <person name="Hug L.A."/>
            <person name="Sharon I."/>
            <person name="Castelle C.J."/>
            <person name="Probst A.J."/>
            <person name="Thomas B.C."/>
            <person name="Singh A."/>
            <person name="Wilkins M.J."/>
            <person name="Karaoz U."/>
            <person name="Brodie E.L."/>
            <person name="Williams K.H."/>
            <person name="Hubbard S.S."/>
            <person name="Banfield J.F."/>
        </authorList>
    </citation>
    <scope>NUCLEOTIDE SEQUENCE [LARGE SCALE GENOMIC DNA]</scope>
</reference>
<keyword evidence="2" id="KW-0547">Nucleotide-binding</keyword>
<dbReference type="Pfam" id="PF13541">
    <property type="entry name" value="ChlI"/>
    <property type="match status" value="1"/>
</dbReference>
<evidence type="ECO:0000256" key="1">
    <source>
        <dbReference type="ARBA" id="ARBA00006354"/>
    </source>
</evidence>
<dbReference type="Proteomes" id="UP000177763">
    <property type="component" value="Unassembled WGS sequence"/>
</dbReference>
<dbReference type="NCBIfam" id="TIGR00368">
    <property type="entry name" value="YifB family Mg chelatase-like AAA ATPase"/>
    <property type="match status" value="1"/>
</dbReference>
<evidence type="ECO:0000256" key="3">
    <source>
        <dbReference type="ARBA" id="ARBA00022840"/>
    </source>
</evidence>
<dbReference type="InterPro" id="IPR000523">
    <property type="entry name" value="Mg_chelatse_chII-like_cat_dom"/>
</dbReference>
<dbReference type="InterPro" id="IPR001208">
    <property type="entry name" value="MCM_dom"/>
</dbReference>
<protein>
    <submittedName>
        <fullName evidence="5">Magnesium chelatase</fullName>
    </submittedName>
</protein>
<dbReference type="Gene3D" id="3.30.230.10">
    <property type="match status" value="1"/>
</dbReference>
<dbReference type="EMBL" id="MEVN01000037">
    <property type="protein sequence ID" value="OGC56483.1"/>
    <property type="molecule type" value="Genomic_DNA"/>
</dbReference>
<sequence>MLVKVNSAANYGIKTVRVDVEVNVASKGFPTFDIVGLPDKAVAESKERVKTAIQNSGLDFPDKKITVNLAPADLPKEGSFYDLPIAVGIISALTGFEVPKKFIFYGELSLDGGLRHTKGSLLISMFAKENGFDGVYMPFDCANEAGIVSEVILYPTRNIESLYRHLMGELGVIEVFSRKEIDFSFEPTVNGFDMSEILGQEQAKRALEIAAAGGHNTLLLGPPGGGKTMLAKALPTILPPLSDEEALEVTKIHSAAGVIPPGGSLIRERQCKSPHHTISYAGLIGGGTYPKPGEISLAHRGVLFLDEFAEFPRYVLETLRQPMEDGIISISRSSGSVTFPSRFILIAASNPCPCGYFGHPKKSCSCSEYQIERYRKKISGPILDRIDLHVDVRPVEIADLNINSQFSNRKVQTSKEIREKVIRARKIQEERFKVENILAQKEKYSKIFTNTEMKNKHLSKYCTLSPEVDNLLKRAVVKFNLSARAYFKIIKVARTIADLSGGEQIGVEDMGEALQYRVR</sequence>
<feature type="domain" description="AAA+ ATPase" evidence="4">
    <location>
        <begin position="213"/>
        <end position="396"/>
    </location>
</feature>
<dbReference type="SUPFAM" id="SSF52540">
    <property type="entry name" value="P-loop containing nucleoside triphosphate hydrolases"/>
    <property type="match status" value="1"/>
</dbReference>
<dbReference type="InterPro" id="IPR014721">
    <property type="entry name" value="Ribsml_uS5_D2-typ_fold_subgr"/>
</dbReference>
<dbReference type="Pfam" id="PF01078">
    <property type="entry name" value="Mg_chelatase"/>
    <property type="match status" value="1"/>
</dbReference>